<reference evidence="2" key="1">
    <citation type="journal article" date="2022" name="bioRxiv">
        <title>Sequencing and chromosome-scale assembly of the giantPleurodeles waltlgenome.</title>
        <authorList>
            <person name="Brown T."/>
            <person name="Elewa A."/>
            <person name="Iarovenko S."/>
            <person name="Subramanian E."/>
            <person name="Araus A.J."/>
            <person name="Petzold A."/>
            <person name="Susuki M."/>
            <person name="Suzuki K.-i.T."/>
            <person name="Hayashi T."/>
            <person name="Toyoda A."/>
            <person name="Oliveira C."/>
            <person name="Osipova E."/>
            <person name="Leigh N.D."/>
            <person name="Simon A."/>
            <person name="Yun M.H."/>
        </authorList>
    </citation>
    <scope>NUCLEOTIDE SEQUENCE</scope>
    <source>
        <strain evidence="2">20211129_DDA</strain>
        <tissue evidence="2">Liver</tissue>
    </source>
</reference>
<accession>A0AAV7QQH6</accession>
<dbReference type="EMBL" id="JANPWB010000010">
    <property type="protein sequence ID" value="KAJ1140615.1"/>
    <property type="molecule type" value="Genomic_DNA"/>
</dbReference>
<evidence type="ECO:0000256" key="1">
    <source>
        <dbReference type="SAM" id="Phobius"/>
    </source>
</evidence>
<gene>
    <name evidence="2" type="ORF">NDU88_006964</name>
</gene>
<name>A0AAV7QQH6_PLEWA</name>
<evidence type="ECO:0000313" key="2">
    <source>
        <dbReference type="EMBL" id="KAJ1140615.1"/>
    </source>
</evidence>
<evidence type="ECO:0000313" key="3">
    <source>
        <dbReference type="Proteomes" id="UP001066276"/>
    </source>
</evidence>
<sequence>MASLEQGPYLVEPRPSGGVAESARLSGSGRSCRLSAGSGSPFVHGPVFFWFCLRLALLFAVFFRRGRCRGKLLPLRSVSVLLFKARDPEIRVPGICRRSHFAMGTRDSSDRGAKGASRRNWKVRWKTPTTPTACKKLYRRPKVSRAPSCFIIG</sequence>
<keyword evidence="1" id="KW-0812">Transmembrane</keyword>
<feature type="transmembrane region" description="Helical" evidence="1">
    <location>
        <begin position="47"/>
        <end position="63"/>
    </location>
</feature>
<dbReference type="AlphaFoldDB" id="A0AAV7QQH6"/>
<comment type="caution">
    <text evidence="2">The sequence shown here is derived from an EMBL/GenBank/DDBJ whole genome shotgun (WGS) entry which is preliminary data.</text>
</comment>
<keyword evidence="3" id="KW-1185">Reference proteome</keyword>
<dbReference type="Proteomes" id="UP001066276">
    <property type="component" value="Chromosome 6"/>
</dbReference>
<protein>
    <submittedName>
        <fullName evidence="2">Uncharacterized protein</fullName>
    </submittedName>
</protein>
<keyword evidence="1" id="KW-0472">Membrane</keyword>
<organism evidence="2 3">
    <name type="scientific">Pleurodeles waltl</name>
    <name type="common">Iberian ribbed newt</name>
    <dbReference type="NCBI Taxonomy" id="8319"/>
    <lineage>
        <taxon>Eukaryota</taxon>
        <taxon>Metazoa</taxon>
        <taxon>Chordata</taxon>
        <taxon>Craniata</taxon>
        <taxon>Vertebrata</taxon>
        <taxon>Euteleostomi</taxon>
        <taxon>Amphibia</taxon>
        <taxon>Batrachia</taxon>
        <taxon>Caudata</taxon>
        <taxon>Salamandroidea</taxon>
        <taxon>Salamandridae</taxon>
        <taxon>Pleurodelinae</taxon>
        <taxon>Pleurodeles</taxon>
    </lineage>
</organism>
<keyword evidence="1" id="KW-1133">Transmembrane helix</keyword>
<proteinExistence type="predicted"/>